<dbReference type="Proteomes" id="UP000069272">
    <property type="component" value="Chromosome 3L"/>
</dbReference>
<protein>
    <submittedName>
        <fullName evidence="1">Uncharacterized protein</fullName>
    </submittedName>
</protein>
<reference evidence="1 2" key="1">
    <citation type="journal article" date="2017" name="G3 (Bethesda)">
        <title>The Physical Genome Mapping of Anopheles albimanus Corrected Scaffold Misassemblies and Identified Interarm Rearrangements in Genus Anopheles.</title>
        <authorList>
            <person name="Artemov G.N."/>
            <person name="Peery A.N."/>
            <person name="Jiang X."/>
            <person name="Tu Z."/>
            <person name="Stegniy V.N."/>
            <person name="Sharakhova M.V."/>
            <person name="Sharakhov I.V."/>
        </authorList>
    </citation>
    <scope>NUCLEOTIDE SEQUENCE [LARGE SCALE GENOMIC DNA]</scope>
    <source>
        <strain evidence="1 2">ALBI9_A</strain>
    </source>
</reference>
<evidence type="ECO:0000313" key="2">
    <source>
        <dbReference type="Proteomes" id="UP000069272"/>
    </source>
</evidence>
<organism evidence="1 2">
    <name type="scientific">Anopheles albimanus</name>
    <name type="common">New world malaria mosquito</name>
    <dbReference type="NCBI Taxonomy" id="7167"/>
    <lineage>
        <taxon>Eukaryota</taxon>
        <taxon>Metazoa</taxon>
        <taxon>Ecdysozoa</taxon>
        <taxon>Arthropoda</taxon>
        <taxon>Hexapoda</taxon>
        <taxon>Insecta</taxon>
        <taxon>Pterygota</taxon>
        <taxon>Neoptera</taxon>
        <taxon>Endopterygota</taxon>
        <taxon>Diptera</taxon>
        <taxon>Nematocera</taxon>
        <taxon>Culicoidea</taxon>
        <taxon>Culicidae</taxon>
        <taxon>Anophelinae</taxon>
        <taxon>Anopheles</taxon>
    </lineage>
</organism>
<name>A0A1I8JSP3_ANOAL</name>
<proteinExistence type="predicted"/>
<accession>A0A1I8JSP3</accession>
<sequence>MRSLVIVVALCPALLLAQDIILVENPCRPFEISLKCDSKQGCFCQPGNLRFGAICISESTCKPEPSQQQCNSNEVSLNCGNSPECFCRSGYVRYNDQCYERSNCTRTL</sequence>
<keyword evidence="2" id="KW-1185">Reference proteome</keyword>
<dbReference type="EnsemblMetazoa" id="AALB015809-RA">
    <property type="protein sequence ID" value="AALB015809-PA"/>
    <property type="gene ID" value="AALB015809"/>
</dbReference>
<dbReference type="VEuPathDB" id="VectorBase:AALB015809"/>
<dbReference type="AlphaFoldDB" id="A0A1I8JSP3"/>
<reference evidence="1" key="2">
    <citation type="submission" date="2022-08" db="UniProtKB">
        <authorList>
            <consortium name="EnsemblMetazoa"/>
        </authorList>
    </citation>
    <scope>IDENTIFICATION</scope>
    <source>
        <strain evidence="1">STECLA/ALBI9_A</strain>
    </source>
</reference>
<evidence type="ECO:0000313" key="1">
    <source>
        <dbReference type="EnsemblMetazoa" id="AALB015809-PA"/>
    </source>
</evidence>